<evidence type="ECO:0000313" key="7">
    <source>
        <dbReference type="Proteomes" id="UP000614601"/>
    </source>
</evidence>
<gene>
    <name evidence="6" type="ORF">BOKJ2_LOCUS11155</name>
</gene>
<comment type="subcellular location">
    <subcellularLocation>
        <location evidence="1">Membrane</location>
    </subcellularLocation>
</comment>
<dbReference type="GO" id="GO:0016323">
    <property type="term" value="C:basolateral plasma membrane"/>
    <property type="evidence" value="ECO:0007669"/>
    <property type="project" value="TreeGrafter"/>
</dbReference>
<dbReference type="OrthoDB" id="123971at2759"/>
<feature type="compositionally biased region" description="Basic and acidic residues" evidence="3">
    <location>
        <begin position="148"/>
        <end position="172"/>
    </location>
</feature>
<dbReference type="InterPro" id="IPR036034">
    <property type="entry name" value="PDZ_sf"/>
</dbReference>
<reference evidence="6" key="1">
    <citation type="submission" date="2020-09" db="EMBL/GenBank/DDBJ databases">
        <authorList>
            <person name="Kikuchi T."/>
        </authorList>
    </citation>
    <scope>NUCLEOTIDE SEQUENCE</scope>
    <source>
        <strain evidence="6">SH1</strain>
    </source>
</reference>
<dbReference type="Gene3D" id="2.30.42.10">
    <property type="match status" value="1"/>
</dbReference>
<sequence length="333" mass="35781">MEKPKEKSLSEPLIPTIEIVLQGIEKGLGFNIVGGADTPHIPGHDGFFVSKIRPNSAASDNGRLSVGDRIVAVDGTVITKMTHDQAVKVFKGASGQCTLTVEPDAERILLSQPSDLIVRSPASTSRTFKSNSGQSSRSSSPTKNQNSCEKENSKPDKKGDEKVVKEEEKAVKIEAQAQMAPPLEVKEGHNSSHNTENSGKRRKTSNSFSKSNDSTANGAIPTSKNVQHIVPHSPAKAVRSRTMSSTSSHFNHSAAQRHLNQVPDEEDDGASVVSMAPSIAHSVIDDIPRTPKKSANIFDPSNPSILTEVLFVSIGVVALGAGVIFAYRYWRRS</sequence>
<feature type="domain" description="PDZ" evidence="5">
    <location>
        <begin position="18"/>
        <end position="105"/>
    </location>
</feature>
<dbReference type="EMBL" id="CAJFCW020000005">
    <property type="protein sequence ID" value="CAG9119998.1"/>
    <property type="molecule type" value="Genomic_DNA"/>
</dbReference>
<dbReference type="Proteomes" id="UP000783686">
    <property type="component" value="Unassembled WGS sequence"/>
</dbReference>
<dbReference type="PANTHER" id="PTHR23119:SF51">
    <property type="entry name" value="DISKS LARGE 1 TUMOR SUPPRESSOR PROTEIN"/>
    <property type="match status" value="1"/>
</dbReference>
<keyword evidence="7" id="KW-1185">Reference proteome</keyword>
<accession>A0A811LAG5</accession>
<dbReference type="AlphaFoldDB" id="A0A811LAG5"/>
<feature type="compositionally biased region" description="Polar residues" evidence="3">
    <location>
        <begin position="205"/>
        <end position="225"/>
    </location>
</feature>
<evidence type="ECO:0000259" key="5">
    <source>
        <dbReference type="PROSITE" id="PS50106"/>
    </source>
</evidence>
<dbReference type="GO" id="GO:0097120">
    <property type="term" value="P:receptor localization to synapse"/>
    <property type="evidence" value="ECO:0007669"/>
    <property type="project" value="TreeGrafter"/>
</dbReference>
<dbReference type="SMART" id="SM00228">
    <property type="entry name" value="PDZ"/>
    <property type="match status" value="1"/>
</dbReference>
<feature type="compositionally biased region" description="Low complexity" evidence="3">
    <location>
        <begin position="130"/>
        <end position="140"/>
    </location>
</feature>
<dbReference type="GO" id="GO:0019901">
    <property type="term" value="F:protein kinase binding"/>
    <property type="evidence" value="ECO:0007669"/>
    <property type="project" value="TreeGrafter"/>
</dbReference>
<dbReference type="Proteomes" id="UP000614601">
    <property type="component" value="Unassembled WGS sequence"/>
</dbReference>
<dbReference type="GO" id="GO:0043113">
    <property type="term" value="P:receptor clustering"/>
    <property type="evidence" value="ECO:0007669"/>
    <property type="project" value="TreeGrafter"/>
</dbReference>
<dbReference type="InterPro" id="IPR001478">
    <property type="entry name" value="PDZ"/>
</dbReference>
<dbReference type="PROSITE" id="PS50106">
    <property type="entry name" value="PDZ"/>
    <property type="match status" value="1"/>
</dbReference>
<protein>
    <recommendedName>
        <fullName evidence="5">PDZ domain-containing protein</fullName>
    </recommendedName>
</protein>
<evidence type="ECO:0000313" key="6">
    <source>
        <dbReference type="EMBL" id="CAD5224590.1"/>
    </source>
</evidence>
<feature type="transmembrane region" description="Helical" evidence="4">
    <location>
        <begin position="309"/>
        <end position="330"/>
    </location>
</feature>
<evidence type="ECO:0000256" key="1">
    <source>
        <dbReference type="ARBA" id="ARBA00004370"/>
    </source>
</evidence>
<dbReference type="GO" id="GO:0098609">
    <property type="term" value="P:cell-cell adhesion"/>
    <property type="evidence" value="ECO:0007669"/>
    <property type="project" value="TreeGrafter"/>
</dbReference>
<dbReference type="InterPro" id="IPR050614">
    <property type="entry name" value="Synaptic_Scaffolding_LAP-MAGUK"/>
</dbReference>
<keyword evidence="4" id="KW-1133">Transmembrane helix</keyword>
<dbReference type="GO" id="GO:0030054">
    <property type="term" value="C:cell junction"/>
    <property type="evidence" value="ECO:0007669"/>
    <property type="project" value="TreeGrafter"/>
</dbReference>
<dbReference type="PANTHER" id="PTHR23119">
    <property type="entry name" value="DISCS LARGE"/>
    <property type="match status" value="1"/>
</dbReference>
<dbReference type="Pfam" id="PF00595">
    <property type="entry name" value="PDZ"/>
    <property type="match status" value="1"/>
</dbReference>
<organism evidence="6 7">
    <name type="scientific">Bursaphelenchus okinawaensis</name>
    <dbReference type="NCBI Taxonomy" id="465554"/>
    <lineage>
        <taxon>Eukaryota</taxon>
        <taxon>Metazoa</taxon>
        <taxon>Ecdysozoa</taxon>
        <taxon>Nematoda</taxon>
        <taxon>Chromadorea</taxon>
        <taxon>Rhabditida</taxon>
        <taxon>Tylenchina</taxon>
        <taxon>Tylenchomorpha</taxon>
        <taxon>Aphelenchoidea</taxon>
        <taxon>Aphelenchoididae</taxon>
        <taxon>Bursaphelenchus</taxon>
    </lineage>
</organism>
<dbReference type="SUPFAM" id="SSF50156">
    <property type="entry name" value="PDZ domain-like"/>
    <property type="match status" value="1"/>
</dbReference>
<keyword evidence="2 4" id="KW-0472">Membrane</keyword>
<keyword evidence="4" id="KW-0812">Transmembrane</keyword>
<dbReference type="GO" id="GO:0045197">
    <property type="term" value="P:establishment or maintenance of epithelial cell apical/basal polarity"/>
    <property type="evidence" value="ECO:0007669"/>
    <property type="project" value="TreeGrafter"/>
</dbReference>
<comment type="caution">
    <text evidence="6">The sequence shown here is derived from an EMBL/GenBank/DDBJ whole genome shotgun (WGS) entry which is preliminary data.</text>
</comment>
<evidence type="ECO:0000256" key="2">
    <source>
        <dbReference type="ARBA" id="ARBA00023136"/>
    </source>
</evidence>
<name>A0A811LAG5_9BILA</name>
<feature type="region of interest" description="Disordered" evidence="3">
    <location>
        <begin position="120"/>
        <end position="225"/>
    </location>
</feature>
<dbReference type="EMBL" id="CAJFDH010000005">
    <property type="protein sequence ID" value="CAD5224590.1"/>
    <property type="molecule type" value="Genomic_DNA"/>
</dbReference>
<evidence type="ECO:0000256" key="3">
    <source>
        <dbReference type="SAM" id="MobiDB-lite"/>
    </source>
</evidence>
<evidence type="ECO:0000256" key="4">
    <source>
        <dbReference type="SAM" id="Phobius"/>
    </source>
</evidence>
<proteinExistence type="predicted"/>